<dbReference type="InterPro" id="IPR020613">
    <property type="entry name" value="Thiolase_CS"/>
</dbReference>
<keyword evidence="6" id="KW-0012">Acyltransferase</keyword>
<evidence type="ECO:0000256" key="4">
    <source>
        <dbReference type="ARBA" id="ARBA00022679"/>
    </source>
</evidence>
<feature type="domain" description="Thiolase C-terminal" evidence="9">
    <location>
        <begin position="670"/>
        <end position="767"/>
    </location>
</feature>
<dbReference type="STRING" id="53468.A0A0R3U438"/>
<comment type="similarity">
    <text evidence="3">Belongs to the thiolase-like superfamily. Thiolase family.</text>
</comment>
<dbReference type="EMBL" id="UXSR01000171">
    <property type="protein sequence ID" value="VDD75388.1"/>
    <property type="molecule type" value="Genomic_DNA"/>
</dbReference>
<feature type="domain" description="Golgin subfamily A member 7/ERF4" evidence="10">
    <location>
        <begin position="844"/>
        <end position="975"/>
    </location>
</feature>
<dbReference type="Pfam" id="PF10256">
    <property type="entry name" value="Erf4"/>
    <property type="match status" value="1"/>
</dbReference>
<dbReference type="PROSITE" id="PS00098">
    <property type="entry name" value="THIOLASE_1"/>
    <property type="match status" value="1"/>
</dbReference>
<evidence type="ECO:0000256" key="7">
    <source>
        <dbReference type="SAM" id="MobiDB-lite"/>
    </source>
</evidence>
<dbReference type="Proteomes" id="UP000267029">
    <property type="component" value="Unassembled WGS sequence"/>
</dbReference>
<sequence>MCEPDFTEPWSSDGDSVSSDSVSSSSDSEAKSSSGTVDHLSSGVTKGVRFLKRAGVFTREEVIEQAIDRWTSYLRLCGRAMTALRESMVETYVKQAVDARSARHPNSFSDLSDIMKPGPSDSPSGSSQAYLGSSHRLHELRALRRFGRYSSRVENARRAAAMSKFAIMSTRLAPWQRSGGGHQSCKYRDPTTTTWESRCTRTCLPLLPYCAAHLVLSEDIPPPPSSSTPRGDGEVDGEASASTNSGVVKPGKPARKVNMSKLRSNSDATNPSTSLCSKVSNVQFPPQFLFRKCGGGSNKDCPEPVIAWSPTSRCPQHADIDSVWPLDAKAEDATTAPPDDLQRPTIHPLLIHLLPAQSVNMKYEYAESDIIIVSACRTPIGRFCGSLASVPTHELGGRVISECIKKATEQFVGLTEHEVLMKVSEVIMGQVYTAGGGQNPARQAAKAAGLPYTVPAWGLNMLCASGMKAVCQCTQMLKVEGGLAVAGGQESMSRCPHITPSGCSLRRGGGGGNGSCLPVFGDFRLVDSLLTDGLEDAFHGVHMGVTAENIAQKYQISRKDQDAFAVESQAKCKQAMETGKFKSEIVPITIPNCDKRGSSSGPIVLANDEPPRPQTTMEGLAKLRPAFSNGLPFTQEATVTAGNASTLADGAAALLLCRADAAKSLGLKCPLGRIVAWHQSGCEPHVMGLGPIESVKGLMEKLSWSMDDVDLFELNEAFAAQSLAVLNELGLPKERTNVNGGAIALGHPLGCSGARILVTLVHNLHRLAHSDSQLAGGVTGVSTGDRAKRDGRRRGIAALCVGGGMGLALAVEILSHLTCTMSSPVTCNPEALLQQTSMSNLERVFVQRDFSKGTSVRFQTSLPQRLTGKASSVFAFFIRLCISTFLPQISAEEFAKAISDLNEMFDNAEALTPGVICENLTGCLTAYLLFLCMPTHYERMLDKIAYRVIQLNDQVFMPRGLLMIDPAERGLRVIEICILNSADASSLQPL</sequence>
<dbReference type="Gene3D" id="3.40.47.10">
    <property type="match status" value="1"/>
</dbReference>
<dbReference type="PANTHER" id="PTHR18919">
    <property type="entry name" value="ACETYL-COA C-ACYLTRANSFERASE"/>
    <property type="match status" value="1"/>
</dbReference>
<feature type="compositionally biased region" description="Polar residues" evidence="7">
    <location>
        <begin position="261"/>
        <end position="274"/>
    </location>
</feature>
<dbReference type="Pfam" id="PF02803">
    <property type="entry name" value="Thiolase_C"/>
    <property type="match status" value="1"/>
</dbReference>
<dbReference type="InterPro" id="IPR020615">
    <property type="entry name" value="Thiolase_acyl_enz_int_AS"/>
</dbReference>
<dbReference type="CDD" id="cd00751">
    <property type="entry name" value="thiolase"/>
    <property type="match status" value="1"/>
</dbReference>
<keyword evidence="5" id="KW-0472">Membrane</keyword>
<dbReference type="GO" id="GO:0003988">
    <property type="term" value="F:acetyl-CoA C-acyltransferase activity"/>
    <property type="evidence" value="ECO:0007669"/>
    <property type="project" value="UniProtKB-ARBA"/>
</dbReference>
<evidence type="ECO:0000259" key="8">
    <source>
        <dbReference type="Pfam" id="PF00108"/>
    </source>
</evidence>
<dbReference type="Pfam" id="PF00108">
    <property type="entry name" value="Thiolase_N"/>
    <property type="match status" value="1"/>
</dbReference>
<dbReference type="PANTHER" id="PTHR18919:SF107">
    <property type="entry name" value="ACETYL-COA ACETYLTRANSFERASE, CYTOSOLIC"/>
    <property type="match status" value="1"/>
</dbReference>
<organism evidence="11 12">
    <name type="scientific">Mesocestoides corti</name>
    <name type="common">Flatworm</name>
    <dbReference type="NCBI Taxonomy" id="53468"/>
    <lineage>
        <taxon>Eukaryota</taxon>
        <taxon>Metazoa</taxon>
        <taxon>Spiralia</taxon>
        <taxon>Lophotrochozoa</taxon>
        <taxon>Platyhelminthes</taxon>
        <taxon>Cestoda</taxon>
        <taxon>Eucestoda</taxon>
        <taxon>Cyclophyllidea</taxon>
        <taxon>Mesocestoididae</taxon>
        <taxon>Mesocestoides</taxon>
    </lineage>
</organism>
<feature type="compositionally biased region" description="Low complexity" evidence="7">
    <location>
        <begin position="11"/>
        <end position="34"/>
    </location>
</feature>
<comment type="pathway">
    <text evidence="2">Lipid metabolism.</text>
</comment>
<dbReference type="SUPFAM" id="SSF53901">
    <property type="entry name" value="Thiolase-like"/>
    <property type="match status" value="2"/>
</dbReference>
<gene>
    <name evidence="11" type="ORF">MCOS_LOCUS1391</name>
</gene>
<feature type="domain" description="Thiolase N-terminal" evidence="8">
    <location>
        <begin position="370"/>
        <end position="659"/>
    </location>
</feature>
<comment type="subcellular location">
    <subcellularLocation>
        <location evidence="1">Membrane</location>
    </subcellularLocation>
</comment>
<dbReference type="InterPro" id="IPR020616">
    <property type="entry name" value="Thiolase_N"/>
</dbReference>
<evidence type="ECO:0000256" key="6">
    <source>
        <dbReference type="ARBA" id="ARBA00023315"/>
    </source>
</evidence>
<evidence type="ECO:0000256" key="3">
    <source>
        <dbReference type="ARBA" id="ARBA00010982"/>
    </source>
</evidence>
<dbReference type="AlphaFoldDB" id="A0A0R3U438"/>
<proteinExistence type="inferred from homology"/>
<name>A0A0R3U438_MESCO</name>
<evidence type="ECO:0000256" key="2">
    <source>
        <dbReference type="ARBA" id="ARBA00005189"/>
    </source>
</evidence>
<evidence type="ECO:0000313" key="12">
    <source>
        <dbReference type="Proteomes" id="UP000267029"/>
    </source>
</evidence>
<protein>
    <recommendedName>
        <fullName evidence="13">Thiolase N-terminal domain-containing protein</fullName>
    </recommendedName>
</protein>
<dbReference type="GO" id="GO:0016020">
    <property type="term" value="C:membrane"/>
    <property type="evidence" value="ECO:0007669"/>
    <property type="project" value="UniProtKB-SubCell"/>
</dbReference>
<evidence type="ECO:0000256" key="5">
    <source>
        <dbReference type="ARBA" id="ARBA00023136"/>
    </source>
</evidence>
<feature type="region of interest" description="Disordered" evidence="7">
    <location>
        <begin position="1"/>
        <end position="40"/>
    </location>
</feature>
<dbReference type="PROSITE" id="PS00099">
    <property type="entry name" value="THIOLASE_3"/>
    <property type="match status" value="1"/>
</dbReference>
<dbReference type="InterPro" id="IPR016039">
    <property type="entry name" value="Thiolase-like"/>
</dbReference>
<dbReference type="PROSITE" id="PS00737">
    <property type="entry name" value="THIOLASE_2"/>
    <property type="match status" value="1"/>
</dbReference>
<dbReference type="InterPro" id="IPR002155">
    <property type="entry name" value="Thiolase"/>
</dbReference>
<keyword evidence="4" id="KW-0808">Transferase</keyword>
<dbReference type="NCBIfam" id="TIGR01930">
    <property type="entry name" value="AcCoA-C-Actrans"/>
    <property type="match status" value="1"/>
</dbReference>
<dbReference type="InterPro" id="IPR020610">
    <property type="entry name" value="Thiolase_AS"/>
</dbReference>
<evidence type="ECO:0000259" key="9">
    <source>
        <dbReference type="Pfam" id="PF02803"/>
    </source>
</evidence>
<feature type="compositionally biased region" description="Low complexity" evidence="7">
    <location>
        <begin position="117"/>
        <end position="127"/>
    </location>
</feature>
<evidence type="ECO:0000313" key="11">
    <source>
        <dbReference type="EMBL" id="VDD75388.1"/>
    </source>
</evidence>
<evidence type="ECO:0008006" key="13">
    <source>
        <dbReference type="Google" id="ProtNLM"/>
    </source>
</evidence>
<feature type="region of interest" description="Disordered" evidence="7">
    <location>
        <begin position="219"/>
        <end position="274"/>
    </location>
</feature>
<reference evidence="11 12" key="1">
    <citation type="submission" date="2018-10" db="EMBL/GenBank/DDBJ databases">
        <authorList>
            <consortium name="Pathogen Informatics"/>
        </authorList>
    </citation>
    <scope>NUCLEOTIDE SEQUENCE [LARGE SCALE GENOMIC DNA]</scope>
</reference>
<evidence type="ECO:0000256" key="1">
    <source>
        <dbReference type="ARBA" id="ARBA00004370"/>
    </source>
</evidence>
<dbReference type="InterPro" id="IPR020617">
    <property type="entry name" value="Thiolase_C"/>
</dbReference>
<keyword evidence="12" id="KW-1185">Reference proteome</keyword>
<dbReference type="OrthoDB" id="5404651at2759"/>
<dbReference type="InterPro" id="IPR019383">
    <property type="entry name" value="Golgin_A_7/ERF4"/>
</dbReference>
<evidence type="ECO:0000259" key="10">
    <source>
        <dbReference type="Pfam" id="PF10256"/>
    </source>
</evidence>
<feature type="region of interest" description="Disordered" evidence="7">
    <location>
        <begin position="104"/>
        <end position="131"/>
    </location>
</feature>
<accession>A0A0R3U438</accession>